<evidence type="ECO:0000313" key="7">
    <source>
        <dbReference type="RefSeq" id="XP_033461473.1"/>
    </source>
</evidence>
<dbReference type="PANTHER" id="PTHR10907:SF47">
    <property type="entry name" value="REGUCALCIN"/>
    <property type="match status" value="1"/>
</dbReference>
<evidence type="ECO:0000256" key="2">
    <source>
        <dbReference type="PIRSR" id="PIRSR605511-1"/>
    </source>
</evidence>
<evidence type="ECO:0000259" key="5">
    <source>
        <dbReference type="Pfam" id="PF08450"/>
    </source>
</evidence>
<dbReference type="GO" id="GO:0005509">
    <property type="term" value="F:calcium ion binding"/>
    <property type="evidence" value="ECO:0007669"/>
    <property type="project" value="TreeGrafter"/>
</dbReference>
<dbReference type="InterPro" id="IPR005511">
    <property type="entry name" value="SMP-30"/>
</dbReference>
<gene>
    <name evidence="7" type="ORF">K489DRAFT_408813</name>
</gene>
<dbReference type="OrthoDB" id="423498at2759"/>
<dbReference type="SUPFAM" id="SSF63829">
    <property type="entry name" value="Calcium-dependent phosphotriesterase"/>
    <property type="match status" value="1"/>
</dbReference>
<name>A0A6J3MC81_9PEZI</name>
<feature type="binding site" evidence="3">
    <location>
        <position position="128"/>
    </location>
    <ligand>
        <name>substrate</name>
    </ligand>
</feature>
<dbReference type="InterPro" id="IPR013658">
    <property type="entry name" value="SGL"/>
</dbReference>
<dbReference type="Proteomes" id="UP000504637">
    <property type="component" value="Unplaced"/>
</dbReference>
<reference evidence="7" key="3">
    <citation type="submission" date="2025-08" db="UniProtKB">
        <authorList>
            <consortium name="RefSeq"/>
        </authorList>
    </citation>
    <scope>IDENTIFICATION</scope>
    <source>
        <strain evidence="7">CBS 342.82</strain>
    </source>
</reference>
<dbReference type="AlphaFoldDB" id="A0A6J3MC81"/>
<accession>A0A6J3MC81</accession>
<dbReference type="PANTHER" id="PTHR10907">
    <property type="entry name" value="REGUCALCIN"/>
    <property type="match status" value="1"/>
</dbReference>
<proteinExistence type="inferred from homology"/>
<dbReference type="PRINTS" id="PR01790">
    <property type="entry name" value="SMP30FAMILY"/>
</dbReference>
<comment type="cofactor">
    <cofactor evidence="3">
        <name>Zn(2+)</name>
        <dbReference type="ChEBI" id="CHEBI:29105"/>
    </cofactor>
    <text evidence="3">Binds 1 divalent metal cation per subunit.</text>
</comment>
<feature type="binding site" evidence="3">
    <location>
        <position position="126"/>
    </location>
    <ligand>
        <name>substrate</name>
    </ligand>
</feature>
<dbReference type="GO" id="GO:0004341">
    <property type="term" value="F:gluconolactonase activity"/>
    <property type="evidence" value="ECO:0007669"/>
    <property type="project" value="TreeGrafter"/>
</dbReference>
<evidence type="ECO:0000256" key="1">
    <source>
        <dbReference type="ARBA" id="ARBA00008853"/>
    </source>
</evidence>
<dbReference type="RefSeq" id="XP_033461473.1">
    <property type="nucleotide sequence ID" value="XM_033607525.1"/>
</dbReference>
<feature type="domain" description="SMP-30/Gluconolactonase/LRE-like region" evidence="5">
    <location>
        <begin position="22"/>
        <end position="287"/>
    </location>
</feature>
<feature type="binding site" evidence="3">
    <location>
        <position position="179"/>
    </location>
    <ligand>
        <name>a divalent metal cation</name>
        <dbReference type="ChEBI" id="CHEBI:60240"/>
    </ligand>
</feature>
<feature type="active site" description="Proton donor/acceptor" evidence="2">
    <location>
        <position position="231"/>
    </location>
</feature>
<dbReference type="Pfam" id="PF08450">
    <property type="entry name" value="SGL"/>
    <property type="match status" value="1"/>
</dbReference>
<feature type="binding site" evidence="3">
    <location>
        <position position="231"/>
    </location>
    <ligand>
        <name>a divalent metal cation</name>
        <dbReference type="ChEBI" id="CHEBI:60240"/>
    </ligand>
</feature>
<evidence type="ECO:0000313" key="6">
    <source>
        <dbReference type="Proteomes" id="UP000504637"/>
    </source>
</evidence>
<reference evidence="7" key="2">
    <citation type="submission" date="2020-04" db="EMBL/GenBank/DDBJ databases">
        <authorList>
            <consortium name="NCBI Genome Project"/>
        </authorList>
    </citation>
    <scope>NUCLEOTIDE SEQUENCE</scope>
    <source>
        <strain evidence="7">CBS 342.82</strain>
    </source>
</reference>
<keyword evidence="6" id="KW-1185">Reference proteome</keyword>
<feature type="binding site" evidence="3">
    <location>
        <position position="22"/>
    </location>
    <ligand>
        <name>a divalent metal cation</name>
        <dbReference type="ChEBI" id="CHEBI:60240"/>
    </ligand>
</feature>
<organism evidence="7">
    <name type="scientific">Dissoconium aciculare CBS 342.82</name>
    <dbReference type="NCBI Taxonomy" id="1314786"/>
    <lineage>
        <taxon>Eukaryota</taxon>
        <taxon>Fungi</taxon>
        <taxon>Dikarya</taxon>
        <taxon>Ascomycota</taxon>
        <taxon>Pezizomycotina</taxon>
        <taxon>Dothideomycetes</taxon>
        <taxon>Dothideomycetidae</taxon>
        <taxon>Mycosphaerellales</taxon>
        <taxon>Dissoconiaceae</taxon>
        <taxon>Dissoconium</taxon>
    </lineage>
</organism>
<feature type="compositionally biased region" description="Basic and acidic residues" evidence="4">
    <location>
        <begin position="103"/>
        <end position="113"/>
    </location>
</feature>
<protein>
    <recommendedName>
        <fullName evidence="5">SMP-30/Gluconolactonase/LRE-like region domain-containing protein</fullName>
    </recommendedName>
</protein>
<dbReference type="GeneID" id="54365324"/>
<evidence type="ECO:0000256" key="4">
    <source>
        <dbReference type="SAM" id="MobiDB-lite"/>
    </source>
</evidence>
<sequence>MPEVKKITVESNWLNLNGGLLEAPFYEKDRNSLRFVDVVKKRIYVVDLAVGPSSLKQFDLEASVGITADIEGNDNEIIVGGKRGYGLFNRTTGEHRLIKEMWNDDERKDDGGGKPKVGKHKEDRMRSNDGAVDAKGRFYVGAMNDPALVGEGFTDEGVIFRLDPDLSIHRVIQPVTIPNGMSWSPDNKTIYVTDSPSRKIMAYPYDLETGAIALDQGKVFFECPFEGCVPDGHVRDENDNFWIAFFGSHKVLQVNQQGEVLTEITLPARCVTCPTICGTELFVTSAQEQDPEKYPESAKNQGSVFKVDIGVRGRPLNKFRLNASV</sequence>
<comment type="similarity">
    <text evidence="1">Belongs to the SMP-30/CGR1 family.</text>
</comment>
<keyword evidence="3" id="KW-0862">Zinc</keyword>
<dbReference type="Gene3D" id="2.120.10.30">
    <property type="entry name" value="TolB, C-terminal domain"/>
    <property type="match status" value="1"/>
</dbReference>
<dbReference type="InterPro" id="IPR011042">
    <property type="entry name" value="6-blade_b-propeller_TolB-like"/>
</dbReference>
<keyword evidence="3" id="KW-0479">Metal-binding</keyword>
<evidence type="ECO:0000256" key="3">
    <source>
        <dbReference type="PIRSR" id="PIRSR605511-2"/>
    </source>
</evidence>
<reference evidence="7" key="1">
    <citation type="submission" date="2020-01" db="EMBL/GenBank/DDBJ databases">
        <authorList>
            <consortium name="DOE Joint Genome Institute"/>
            <person name="Haridas S."/>
            <person name="Albert R."/>
            <person name="Binder M."/>
            <person name="Bloem J."/>
            <person name="Labutti K."/>
            <person name="Salamov A."/>
            <person name="Andreopoulos B."/>
            <person name="Baker S.E."/>
            <person name="Barry K."/>
            <person name="Bills G."/>
            <person name="Bluhm B.H."/>
            <person name="Cannon C."/>
            <person name="Castanera R."/>
            <person name="Culley D.E."/>
            <person name="Daum C."/>
            <person name="Ezra D."/>
            <person name="Gonzalez J.B."/>
            <person name="Henrissat B."/>
            <person name="Kuo A."/>
            <person name="Liang C."/>
            <person name="Lipzen A."/>
            <person name="Lutzoni F."/>
            <person name="Magnuson J."/>
            <person name="Mondo S."/>
            <person name="Nolan M."/>
            <person name="Ohm R."/>
            <person name="Pangilinan J."/>
            <person name="Park H.-J."/>
            <person name="Ramirez L."/>
            <person name="Alfaro M."/>
            <person name="Sun H."/>
            <person name="Tritt A."/>
            <person name="Yoshinaga Y."/>
            <person name="Zwiers L.-H."/>
            <person name="Turgeon B.G."/>
            <person name="Goodwin S.B."/>
            <person name="Spatafora J.W."/>
            <person name="Crous P.W."/>
            <person name="Grigoriev I.V."/>
        </authorList>
    </citation>
    <scope>NUCLEOTIDE SEQUENCE</scope>
    <source>
        <strain evidence="7">CBS 342.82</strain>
    </source>
</reference>
<feature type="region of interest" description="Disordered" evidence="4">
    <location>
        <begin position="103"/>
        <end position="127"/>
    </location>
</feature>